<protein>
    <submittedName>
        <fullName evidence="1">Uncharacterized protein</fullName>
    </submittedName>
</protein>
<comment type="caution">
    <text evidence="1">The sequence shown here is derived from an EMBL/GenBank/DDBJ whole genome shotgun (WGS) entry which is preliminary data.</text>
</comment>
<organism evidence="1 2">
    <name type="scientific">Metabacillus niabensis</name>
    <dbReference type="NCBI Taxonomy" id="324854"/>
    <lineage>
        <taxon>Bacteria</taxon>
        <taxon>Bacillati</taxon>
        <taxon>Bacillota</taxon>
        <taxon>Bacilli</taxon>
        <taxon>Bacillales</taxon>
        <taxon>Bacillaceae</taxon>
        <taxon>Metabacillus</taxon>
    </lineage>
</organism>
<reference evidence="1 2" key="1">
    <citation type="submission" date="2023-07" db="EMBL/GenBank/DDBJ databases">
        <title>Genomic Encyclopedia of Type Strains, Phase IV (KMG-IV): sequencing the most valuable type-strain genomes for metagenomic binning, comparative biology and taxonomic classification.</title>
        <authorList>
            <person name="Goeker M."/>
        </authorList>
    </citation>
    <scope>NUCLEOTIDE SEQUENCE [LARGE SCALE GENOMIC DNA]</scope>
    <source>
        <strain evidence="1 2">DSM 17723</strain>
    </source>
</reference>
<gene>
    <name evidence="1" type="ORF">J2S02_004978</name>
</gene>
<keyword evidence="2" id="KW-1185">Reference proteome</keyword>
<accession>A0ABT9Z8J2</accession>
<proteinExistence type="predicted"/>
<evidence type="ECO:0000313" key="1">
    <source>
        <dbReference type="EMBL" id="MDQ0228593.1"/>
    </source>
</evidence>
<evidence type="ECO:0000313" key="2">
    <source>
        <dbReference type="Proteomes" id="UP001232245"/>
    </source>
</evidence>
<name>A0ABT9Z8J2_9BACI</name>
<dbReference type="Proteomes" id="UP001232245">
    <property type="component" value="Unassembled WGS sequence"/>
</dbReference>
<dbReference type="RefSeq" id="WP_174879067.1">
    <property type="nucleotide sequence ID" value="NZ_CADEPK010000002.1"/>
</dbReference>
<sequence>MIYYTLSEKERIELEMLIEKEINIVQELLKEDEINKRSHLVKKAIEEKNHLLNVLMMKFSKKRKKVYKRG</sequence>
<dbReference type="EMBL" id="JAUSTZ010000025">
    <property type="protein sequence ID" value="MDQ0228593.1"/>
    <property type="molecule type" value="Genomic_DNA"/>
</dbReference>